<dbReference type="EC" id="3.2.1.4" evidence="10"/>
<dbReference type="PROSITE" id="PS00698">
    <property type="entry name" value="GH9_3"/>
    <property type="match status" value="1"/>
</dbReference>
<sequence length="834" mass="91182">MKKQVFKKCVAAISACAIMASAMPMISIPASAGSNLITNSTFDKGVSDWGTYKESGGVCSLKAEDGKLALTVTNVGKVNYAVQVFYDIVPLYKNGVYRLKYDISSTEDRYIEAMIQQNGGTYQAYTWKGLNLTSEPQTIDYEFTMKQDTDIMAKLVFNCGIQEKYEGELPEHKIYIDNVSLELVDDSNVDYASSRPYAPSININQVGYRTDAEKIAVFRDVTDQTEFKVVNADTKEAVYTGKLENKKENSTADEINWTGDFSSVKTAGKYYISCEGLDDSYTFEIGGKVYSDLIEDSVRMLYLQRCGVEIEDEKFGHAACHTKEATIYGTSDKIDVCGGWHDAGDYGRYVVPAAKTIADLLYAYQAAPDLYGDNTNIPESGNGVPDILDEARFELEWMMKMQASDGGAYHKVSCETFPGYVMPTKETAPLIVTPVSSTATADFCASMALAAEFYEKYDKDFAKKCMDAAEKSWAWLEANPDFLFTNPKDIVTGDYGDKTDKDERYWAAVQMYRATGDQKYISGVSKAYTGLDWSTVGDYGNIAILTMKGADKNSDLYKKAYSAVISQADSMVKTINDSSYGSALTKYNWGSNMTIANAGIILGLANELTGQESYFNAANSELGYLLGINPVGTCFVSGYGTVSPEHPHHRPSMVVGHAMKGMLAGGVNQNLEDSAAKAYCRDLPAAKCYIDNSESYSTNEITIYWNSPLTYLLSLTEKAASSGEQGGTTTTTTTVTTTTTSTTTTTVVSSESGYKMQLPGDSNCDGIVDLADAILIMQSLANPNKYGVTGTYERHITEQGRANSDVTGNNDGLTNEDAAAIQRYLLKLVNKLPE</sequence>
<feature type="signal peptide" evidence="10">
    <location>
        <begin position="1"/>
        <end position="32"/>
    </location>
</feature>
<keyword evidence="6 8" id="KW-0326">Glycosidase</keyword>
<keyword evidence="5 8" id="KW-0119">Carbohydrate metabolism</keyword>
<dbReference type="Gene3D" id="1.50.10.10">
    <property type="match status" value="1"/>
</dbReference>
<evidence type="ECO:0000256" key="10">
    <source>
        <dbReference type="RuleBase" id="RU361166"/>
    </source>
</evidence>
<dbReference type="InterPro" id="IPR001701">
    <property type="entry name" value="Glyco_hydro_9"/>
</dbReference>
<reference evidence="12 13" key="1">
    <citation type="journal article" date="2014" name="PLoS ONE">
        <title>Rumen cellulosomics: divergent fiber-degrading strategies revealed by comparative genome-wide analysis of six ruminococcal strains.</title>
        <authorList>
            <person name="Dassa B."/>
            <person name="Borovok I."/>
            <person name="Ruimy-Israeli V."/>
            <person name="Lamed R."/>
            <person name="Flint H.J."/>
            <person name="Duncan S.H."/>
            <person name="Henrissat B."/>
            <person name="Coutinho P."/>
            <person name="Morrison M."/>
            <person name="Mosoni P."/>
            <person name="Yeoman C.J."/>
            <person name="White B.A."/>
            <person name="Bayer E.A."/>
        </authorList>
    </citation>
    <scope>NUCLEOTIDE SEQUENCE [LARGE SCALE GENOMIC DNA]</scope>
    <source>
        <strain evidence="12 13">007c</strain>
    </source>
</reference>
<evidence type="ECO:0000256" key="7">
    <source>
        <dbReference type="ARBA" id="ARBA00023326"/>
    </source>
</evidence>
<dbReference type="InterPro" id="IPR012341">
    <property type="entry name" value="6hp_glycosidase-like_sf"/>
</dbReference>
<dbReference type="Gene3D" id="1.10.1330.10">
    <property type="entry name" value="Dockerin domain"/>
    <property type="match status" value="1"/>
</dbReference>
<evidence type="ECO:0000313" key="12">
    <source>
        <dbReference type="EMBL" id="EWM54990.1"/>
    </source>
</evidence>
<dbReference type="PROSITE" id="PS51766">
    <property type="entry name" value="DOCKERIN"/>
    <property type="match status" value="1"/>
</dbReference>
<dbReference type="InterPro" id="IPR008928">
    <property type="entry name" value="6-hairpin_glycosidase_sf"/>
</dbReference>
<dbReference type="SUPFAM" id="SSF63446">
    <property type="entry name" value="Type I dockerin domain"/>
    <property type="match status" value="1"/>
</dbReference>
<evidence type="ECO:0000313" key="13">
    <source>
        <dbReference type="Proteomes" id="UP000019365"/>
    </source>
</evidence>
<feature type="active site" evidence="9">
    <location>
        <position position="700"/>
    </location>
</feature>
<proteinExistence type="inferred from homology"/>
<evidence type="ECO:0000256" key="9">
    <source>
        <dbReference type="PROSITE-ProRule" id="PRU10060"/>
    </source>
</evidence>
<evidence type="ECO:0000256" key="3">
    <source>
        <dbReference type="ARBA" id="ARBA00022801"/>
    </source>
</evidence>
<comment type="catalytic activity">
    <reaction evidence="10">
        <text>Endohydrolysis of (1-&gt;4)-beta-D-glucosidic linkages in cellulose, lichenin and cereal beta-D-glucans.</text>
        <dbReference type="EC" id="3.2.1.4"/>
    </reaction>
</comment>
<keyword evidence="3 8" id="KW-0378">Hydrolase</keyword>
<comment type="similarity">
    <text evidence="1 8 10">Belongs to the glycosyl hydrolase 9 (cellulase E) family.</text>
</comment>
<keyword evidence="2 10" id="KW-0732">Signal</keyword>
<dbReference type="SUPFAM" id="SSF48208">
    <property type="entry name" value="Six-hairpin glycosidases"/>
    <property type="match status" value="1"/>
</dbReference>
<evidence type="ECO:0000256" key="2">
    <source>
        <dbReference type="ARBA" id="ARBA00022729"/>
    </source>
</evidence>
<dbReference type="InterPro" id="IPR036439">
    <property type="entry name" value="Dockerin_dom_sf"/>
</dbReference>
<feature type="active site" evidence="8">
    <location>
        <position position="648"/>
    </location>
</feature>
<dbReference type="InterPro" id="IPR016134">
    <property type="entry name" value="Dockerin_dom"/>
</dbReference>
<dbReference type="PANTHER" id="PTHR22298">
    <property type="entry name" value="ENDO-1,4-BETA-GLUCANASE"/>
    <property type="match status" value="1"/>
</dbReference>
<dbReference type="GO" id="GO:0030245">
    <property type="term" value="P:cellulose catabolic process"/>
    <property type="evidence" value="ECO:0007669"/>
    <property type="project" value="UniProtKB-KW"/>
</dbReference>
<dbReference type="InterPro" id="IPR018221">
    <property type="entry name" value="Glyco_hydro_9_His_AS"/>
</dbReference>
<name>W7V1X2_RUMFL</name>
<accession>W7V1X2</accession>
<dbReference type="SUPFAM" id="SSF49785">
    <property type="entry name" value="Galactose-binding domain-like"/>
    <property type="match status" value="1"/>
</dbReference>
<dbReference type="InterPro" id="IPR008979">
    <property type="entry name" value="Galactose-bd-like_sf"/>
</dbReference>
<gene>
    <name evidence="12" type="ORF">RF007C_03065</name>
</gene>
<evidence type="ECO:0000256" key="8">
    <source>
        <dbReference type="PROSITE-ProRule" id="PRU10059"/>
    </source>
</evidence>
<dbReference type="InterPro" id="IPR013783">
    <property type="entry name" value="Ig-like_fold"/>
</dbReference>
<evidence type="ECO:0000256" key="4">
    <source>
        <dbReference type="ARBA" id="ARBA00023001"/>
    </source>
</evidence>
<dbReference type="PATRIC" id="fig|1341157.4.peg.331"/>
<dbReference type="CDD" id="cd14256">
    <property type="entry name" value="Dockerin_I"/>
    <property type="match status" value="1"/>
</dbReference>
<dbReference type="CDD" id="cd02850">
    <property type="entry name" value="E_set_Cellulase_N"/>
    <property type="match status" value="1"/>
</dbReference>
<keyword evidence="4 10" id="KW-0136">Cellulose degradation</keyword>
<feature type="domain" description="Dockerin" evidence="11">
    <location>
        <begin position="755"/>
        <end position="834"/>
    </location>
</feature>
<feature type="chain" id="PRO_5005151360" description="Endoglucanase" evidence="10">
    <location>
        <begin position="33"/>
        <end position="834"/>
    </location>
</feature>
<evidence type="ECO:0000256" key="5">
    <source>
        <dbReference type="ARBA" id="ARBA00023277"/>
    </source>
</evidence>
<dbReference type="SUPFAM" id="SSF81296">
    <property type="entry name" value="E set domains"/>
    <property type="match status" value="1"/>
</dbReference>
<dbReference type="RefSeq" id="WP_037296598.1">
    <property type="nucleotide sequence ID" value="NZ_ATAX01000007.1"/>
</dbReference>
<dbReference type="OrthoDB" id="9758662at2"/>
<dbReference type="Gene3D" id="2.60.40.10">
    <property type="entry name" value="Immunoglobulins"/>
    <property type="match status" value="1"/>
</dbReference>
<dbReference type="InterPro" id="IPR004197">
    <property type="entry name" value="Cellulase_Ig-like"/>
</dbReference>
<dbReference type="Gene3D" id="2.60.120.260">
    <property type="entry name" value="Galactose-binding domain-like"/>
    <property type="match status" value="1"/>
</dbReference>
<dbReference type="GO" id="GO:0008810">
    <property type="term" value="F:cellulase activity"/>
    <property type="evidence" value="ECO:0007669"/>
    <property type="project" value="UniProtKB-EC"/>
</dbReference>
<dbReference type="InterPro" id="IPR014756">
    <property type="entry name" value="Ig_E-set"/>
</dbReference>
<evidence type="ECO:0000256" key="6">
    <source>
        <dbReference type="ARBA" id="ARBA00023295"/>
    </source>
</evidence>
<dbReference type="Proteomes" id="UP000019365">
    <property type="component" value="Unassembled WGS sequence"/>
</dbReference>
<organism evidence="12 13">
    <name type="scientific">Ruminococcus flavefaciens 007c</name>
    <dbReference type="NCBI Taxonomy" id="1341157"/>
    <lineage>
        <taxon>Bacteria</taxon>
        <taxon>Bacillati</taxon>
        <taxon>Bacillota</taxon>
        <taxon>Clostridia</taxon>
        <taxon>Eubacteriales</taxon>
        <taxon>Oscillospiraceae</taxon>
        <taxon>Ruminococcus</taxon>
    </lineage>
</organism>
<keyword evidence="7 8" id="KW-0624">Polysaccharide degradation</keyword>
<dbReference type="Pfam" id="PF02927">
    <property type="entry name" value="CelD_N"/>
    <property type="match status" value="1"/>
</dbReference>
<dbReference type="Pfam" id="PF02018">
    <property type="entry name" value="CBM_4_9"/>
    <property type="match status" value="1"/>
</dbReference>
<keyword evidence="13" id="KW-1185">Reference proteome</keyword>
<dbReference type="eggNOG" id="COG4124">
    <property type="taxonomic scope" value="Bacteria"/>
</dbReference>
<dbReference type="AlphaFoldDB" id="W7V1X2"/>
<protein>
    <recommendedName>
        <fullName evidence="10">Endoglucanase</fullName>
        <ecNumber evidence="10">3.2.1.4</ecNumber>
    </recommendedName>
</protein>
<evidence type="ECO:0000256" key="1">
    <source>
        <dbReference type="ARBA" id="ARBA00007072"/>
    </source>
</evidence>
<dbReference type="PROSITE" id="PS00592">
    <property type="entry name" value="GH9_2"/>
    <property type="match status" value="1"/>
</dbReference>
<comment type="caution">
    <text evidence="12">The sequence shown here is derived from an EMBL/GenBank/DDBJ whole genome shotgun (WGS) entry which is preliminary data.</text>
</comment>
<dbReference type="InterPro" id="IPR003305">
    <property type="entry name" value="CenC_carb-bd"/>
</dbReference>
<dbReference type="InterPro" id="IPR033126">
    <property type="entry name" value="Glyco_hydro_9_Asp/Glu_AS"/>
</dbReference>
<feature type="active site" evidence="9">
    <location>
        <position position="691"/>
    </location>
</feature>
<dbReference type="eggNOG" id="COG5297">
    <property type="taxonomic scope" value="Bacteria"/>
</dbReference>
<dbReference type="EMBL" id="ATAX01000007">
    <property type="protein sequence ID" value="EWM54990.1"/>
    <property type="molecule type" value="Genomic_DNA"/>
</dbReference>
<dbReference type="Pfam" id="PF00759">
    <property type="entry name" value="Glyco_hydro_9"/>
    <property type="match status" value="1"/>
</dbReference>
<evidence type="ECO:0000259" key="11">
    <source>
        <dbReference type="PROSITE" id="PS51766"/>
    </source>
</evidence>